<dbReference type="InParanoid" id="C5KAT5"/>
<evidence type="ECO:0000313" key="1">
    <source>
        <dbReference type="EMBL" id="EER18261.1"/>
    </source>
</evidence>
<protein>
    <submittedName>
        <fullName evidence="1">Uncharacterized protein</fullName>
    </submittedName>
</protein>
<dbReference type="Proteomes" id="UP000007800">
    <property type="component" value="Unassembled WGS sequence"/>
</dbReference>
<dbReference type="EMBL" id="GG671811">
    <property type="protein sequence ID" value="EER18261.1"/>
    <property type="molecule type" value="Genomic_DNA"/>
</dbReference>
<dbReference type="GeneID" id="9048915"/>
<name>C5KAT5_PERM5</name>
<dbReference type="AlphaFoldDB" id="C5KAT5"/>
<evidence type="ECO:0000313" key="2">
    <source>
        <dbReference type="Proteomes" id="UP000007800"/>
    </source>
</evidence>
<dbReference type="OrthoDB" id="365981at2759"/>
<gene>
    <name evidence="1" type="ORF">Pmar_PMAR005166</name>
</gene>
<dbReference type="OMA" id="IVHPRRW"/>
<organism evidence="2">
    <name type="scientific">Perkinsus marinus (strain ATCC 50983 / TXsc)</name>
    <dbReference type="NCBI Taxonomy" id="423536"/>
    <lineage>
        <taxon>Eukaryota</taxon>
        <taxon>Sar</taxon>
        <taxon>Alveolata</taxon>
        <taxon>Perkinsozoa</taxon>
        <taxon>Perkinsea</taxon>
        <taxon>Perkinsida</taxon>
        <taxon>Perkinsidae</taxon>
        <taxon>Perkinsus</taxon>
    </lineage>
</organism>
<keyword evidence="2" id="KW-1185">Reference proteome</keyword>
<proteinExistence type="predicted"/>
<accession>C5KAT5</accession>
<sequence length="168" mass="18970">MIVGGARALLISSRMRFAAATAPRKRHPRKKKATAGSVELAEVEAIREAEADPPKQAAYQVMSEELRQRVEAAFVAEANRLKAELIPVAKAIEIFYKTGIVHPRRWNVPEIIEELRYRGFSSGFHVKPTYYPQPPDAVNKGNVIELAKWLRIVDRKKREIEAQNAANK</sequence>
<dbReference type="RefSeq" id="XP_002786465.1">
    <property type="nucleotide sequence ID" value="XM_002786419.1"/>
</dbReference>
<reference evidence="1 2" key="1">
    <citation type="submission" date="2008-07" db="EMBL/GenBank/DDBJ databases">
        <authorList>
            <person name="El-Sayed N."/>
            <person name="Caler E."/>
            <person name="Inman J."/>
            <person name="Amedeo P."/>
            <person name="Hass B."/>
            <person name="Wortman J."/>
        </authorList>
    </citation>
    <scope>NUCLEOTIDE SEQUENCE [LARGE SCALE GENOMIC DNA]</scope>
    <source>
        <strain evidence="2">ATCC 50983 / TXsc</strain>
    </source>
</reference>